<dbReference type="GO" id="GO:0071897">
    <property type="term" value="P:DNA biosynthetic process"/>
    <property type="evidence" value="ECO:0007669"/>
    <property type="project" value="UniProtKB-KW"/>
</dbReference>
<dbReference type="GO" id="GO:0005524">
    <property type="term" value="F:ATP binding"/>
    <property type="evidence" value="ECO:0007669"/>
    <property type="project" value="UniProtKB-KW"/>
</dbReference>
<dbReference type="InterPro" id="IPR001267">
    <property type="entry name" value="Thymidine_kinase"/>
</dbReference>
<dbReference type="InterPro" id="IPR027417">
    <property type="entry name" value="P-loop_NTPase"/>
</dbReference>
<evidence type="ECO:0000313" key="13">
    <source>
        <dbReference type="EMBL" id="GFR40671.1"/>
    </source>
</evidence>
<dbReference type="GO" id="GO:0004797">
    <property type="term" value="F:thymidine kinase activity"/>
    <property type="evidence" value="ECO:0007669"/>
    <property type="project" value="UniProtKB-EC"/>
</dbReference>
<dbReference type="Proteomes" id="UP001054857">
    <property type="component" value="Unassembled WGS sequence"/>
</dbReference>
<evidence type="ECO:0000256" key="1">
    <source>
        <dbReference type="ARBA" id="ARBA00007587"/>
    </source>
</evidence>
<dbReference type="PANTHER" id="PTHR11441:SF0">
    <property type="entry name" value="THYMIDINE KINASE, CYTOSOLIC"/>
    <property type="match status" value="1"/>
</dbReference>
<feature type="non-terminal residue" evidence="13">
    <location>
        <position position="210"/>
    </location>
</feature>
<dbReference type="EMBL" id="BMAR01000001">
    <property type="protein sequence ID" value="GFR40671.1"/>
    <property type="molecule type" value="Genomic_DNA"/>
</dbReference>
<accession>A0AAD3HHD6</accession>
<sequence>MKSVAPPRCPMAQCSRRLSCLVGRSGLLSSSSRDGLLRNQHQSLRAQAAELGAAFSTSSNEVPKDEKQMGKIHLIMGPMFAGKTTRLLQRVREEEAAGRRVVVVKSSIDTRYSVDHVVSHTGQRLPCFSLARLGVLRERLGPAEYERVEVLAVDEAQFIEDLTESVVEAAEKDGKTVIVAGLSGDYRRQRFGQLLELIPLADRVDKLEGR</sequence>
<dbReference type="GO" id="GO:0046872">
    <property type="term" value="F:metal ion binding"/>
    <property type="evidence" value="ECO:0007669"/>
    <property type="project" value="UniProtKB-KW"/>
</dbReference>
<keyword evidence="4 11" id="KW-0808">Transferase</keyword>
<comment type="catalytic activity">
    <reaction evidence="10 11">
        <text>thymidine + ATP = dTMP + ADP + H(+)</text>
        <dbReference type="Rhea" id="RHEA:19129"/>
        <dbReference type="ChEBI" id="CHEBI:15378"/>
        <dbReference type="ChEBI" id="CHEBI:17748"/>
        <dbReference type="ChEBI" id="CHEBI:30616"/>
        <dbReference type="ChEBI" id="CHEBI:63528"/>
        <dbReference type="ChEBI" id="CHEBI:456216"/>
        <dbReference type="EC" id="2.7.1.21"/>
    </reaction>
</comment>
<evidence type="ECO:0000256" key="7">
    <source>
        <dbReference type="ARBA" id="ARBA00022777"/>
    </source>
</evidence>
<dbReference type="SUPFAM" id="SSF52540">
    <property type="entry name" value="P-loop containing nucleoside triphosphate hydrolases"/>
    <property type="match status" value="1"/>
</dbReference>
<name>A0AAD3HHD6_9CHLO</name>
<dbReference type="PANTHER" id="PTHR11441">
    <property type="entry name" value="THYMIDINE KINASE"/>
    <property type="match status" value="1"/>
</dbReference>
<dbReference type="Gene3D" id="3.40.50.300">
    <property type="entry name" value="P-loop containing nucleotide triphosphate hydrolases"/>
    <property type="match status" value="1"/>
</dbReference>
<evidence type="ECO:0000256" key="9">
    <source>
        <dbReference type="ARBA" id="ARBA00022840"/>
    </source>
</evidence>
<keyword evidence="7 11" id="KW-0418">Kinase</keyword>
<evidence type="ECO:0000256" key="11">
    <source>
        <dbReference type="RuleBase" id="RU000544"/>
    </source>
</evidence>
<evidence type="ECO:0000256" key="10">
    <source>
        <dbReference type="ARBA" id="ARBA00048254"/>
    </source>
</evidence>
<comment type="caution">
    <text evidence="13">The sequence shown here is derived from an EMBL/GenBank/DDBJ whole genome shotgun (WGS) entry which is preliminary data.</text>
</comment>
<organism evidence="13 14">
    <name type="scientific">Astrephomene gubernaculifera</name>
    <dbReference type="NCBI Taxonomy" id="47775"/>
    <lineage>
        <taxon>Eukaryota</taxon>
        <taxon>Viridiplantae</taxon>
        <taxon>Chlorophyta</taxon>
        <taxon>core chlorophytes</taxon>
        <taxon>Chlorophyceae</taxon>
        <taxon>CS clade</taxon>
        <taxon>Chlamydomonadales</taxon>
        <taxon>Astrephomenaceae</taxon>
        <taxon>Astrephomene</taxon>
    </lineage>
</organism>
<evidence type="ECO:0000256" key="5">
    <source>
        <dbReference type="ARBA" id="ARBA00022723"/>
    </source>
</evidence>
<keyword evidence="3 11" id="KW-0237">DNA synthesis</keyword>
<comment type="similarity">
    <text evidence="1 12">Belongs to the thymidine kinase family.</text>
</comment>
<evidence type="ECO:0000256" key="6">
    <source>
        <dbReference type="ARBA" id="ARBA00022741"/>
    </source>
</evidence>
<proteinExistence type="inferred from homology"/>
<protein>
    <recommendedName>
        <fullName evidence="2 11">Thymidine kinase</fullName>
        <ecNumber evidence="2 11">2.7.1.21</ecNumber>
    </recommendedName>
</protein>
<keyword evidence="5" id="KW-0479">Metal-binding</keyword>
<reference evidence="13 14" key="1">
    <citation type="journal article" date="2021" name="Sci. Rep.">
        <title>Genome sequencing of the multicellular alga Astrephomene provides insights into convergent evolution of germ-soma differentiation.</title>
        <authorList>
            <person name="Yamashita S."/>
            <person name="Yamamoto K."/>
            <person name="Matsuzaki R."/>
            <person name="Suzuki S."/>
            <person name="Yamaguchi H."/>
            <person name="Hirooka S."/>
            <person name="Minakuchi Y."/>
            <person name="Miyagishima S."/>
            <person name="Kawachi M."/>
            <person name="Toyoda A."/>
            <person name="Nozaki H."/>
        </authorList>
    </citation>
    <scope>NUCLEOTIDE SEQUENCE [LARGE SCALE GENOMIC DNA]</scope>
    <source>
        <strain evidence="13 14">NIES-4017</strain>
    </source>
</reference>
<dbReference type="AlphaFoldDB" id="A0AAD3HHD6"/>
<evidence type="ECO:0000256" key="3">
    <source>
        <dbReference type="ARBA" id="ARBA00022634"/>
    </source>
</evidence>
<evidence type="ECO:0000256" key="2">
    <source>
        <dbReference type="ARBA" id="ARBA00012118"/>
    </source>
</evidence>
<keyword evidence="8" id="KW-0862">Zinc</keyword>
<keyword evidence="9 11" id="KW-0067">ATP-binding</keyword>
<evidence type="ECO:0000256" key="8">
    <source>
        <dbReference type="ARBA" id="ARBA00022833"/>
    </source>
</evidence>
<dbReference type="Pfam" id="PF00265">
    <property type="entry name" value="TK"/>
    <property type="match status" value="1"/>
</dbReference>
<dbReference type="FunFam" id="3.40.50.300:FF:000948">
    <property type="entry name" value="Thymidine kinase"/>
    <property type="match status" value="1"/>
</dbReference>
<keyword evidence="14" id="KW-1185">Reference proteome</keyword>
<dbReference type="EC" id="2.7.1.21" evidence="2 11"/>
<keyword evidence="6 11" id="KW-0547">Nucleotide-binding</keyword>
<evidence type="ECO:0000313" key="14">
    <source>
        <dbReference type="Proteomes" id="UP001054857"/>
    </source>
</evidence>
<dbReference type="GO" id="GO:0046104">
    <property type="term" value="P:thymidine metabolic process"/>
    <property type="evidence" value="ECO:0007669"/>
    <property type="project" value="TreeGrafter"/>
</dbReference>
<evidence type="ECO:0000256" key="12">
    <source>
        <dbReference type="RuleBase" id="RU004165"/>
    </source>
</evidence>
<evidence type="ECO:0000256" key="4">
    <source>
        <dbReference type="ARBA" id="ARBA00022679"/>
    </source>
</evidence>
<gene>
    <name evidence="13" type="ORF">Agub_g1259</name>
</gene>